<accession>A0AAE6C7Z6</accession>
<reference evidence="1 2" key="1">
    <citation type="submission" date="2018-06" db="EMBL/GenBank/DDBJ databases">
        <title>Comparative genomics of rhizobia nodulating Arachis hypogaea in China.</title>
        <authorList>
            <person name="Li Y."/>
        </authorList>
    </citation>
    <scope>NUCLEOTIDE SEQUENCE [LARGE SCALE GENOMIC DNA]</scope>
    <source>
        <strain evidence="1 2">CCBAU 51670</strain>
    </source>
</reference>
<gene>
    <name evidence="1" type="ORF">XH91_12940</name>
</gene>
<dbReference type="Proteomes" id="UP000288972">
    <property type="component" value="Chromosome"/>
</dbReference>
<evidence type="ECO:0000313" key="1">
    <source>
        <dbReference type="EMBL" id="QAU46179.1"/>
    </source>
</evidence>
<evidence type="ECO:0000313" key="2">
    <source>
        <dbReference type="Proteomes" id="UP000288972"/>
    </source>
</evidence>
<proteinExistence type="predicted"/>
<name>A0AAE6C7Z6_9BRAD</name>
<sequence>MALSKLQSDILRLLAKNRSDSSDLAGGLMLNKDWERRSDDIDIFHDTDEEVTDSAKADIAVLDAAGFKTHRDYIIYGCVDATISRDSETTIIQWFAETRIRFFPLVKDEQWGARLHQADLAVNKVLAAAGRSKARDIADIVAIGRDYCPLGPLVLAAAGKPPNFSPVRTLDEIRRHALSIPAEEFAVVRGLPLEWTAAFIRDEALRLIDAARSYVMAAPPALTGILAVDKANVPIEISNSAPADVILRKATAEPEVMPAPADFNAIEWTPDRP</sequence>
<organism evidence="1 2">
    <name type="scientific">Bradyrhizobium guangzhouense</name>
    <dbReference type="NCBI Taxonomy" id="1325095"/>
    <lineage>
        <taxon>Bacteria</taxon>
        <taxon>Pseudomonadati</taxon>
        <taxon>Pseudomonadota</taxon>
        <taxon>Alphaproteobacteria</taxon>
        <taxon>Hyphomicrobiales</taxon>
        <taxon>Nitrobacteraceae</taxon>
        <taxon>Bradyrhizobium</taxon>
    </lineage>
</organism>
<dbReference type="AlphaFoldDB" id="A0AAE6C7Z6"/>
<dbReference type="KEGG" id="bgz:XH91_12940"/>
<dbReference type="EMBL" id="CP030053">
    <property type="protein sequence ID" value="QAU46179.1"/>
    <property type="molecule type" value="Genomic_DNA"/>
</dbReference>
<dbReference type="RefSeq" id="WP_128950953.1">
    <property type="nucleotide sequence ID" value="NZ_CP030053.1"/>
</dbReference>
<protein>
    <submittedName>
        <fullName evidence="1">Uncharacterized protein</fullName>
    </submittedName>
</protein>